<organism evidence="1 2">
    <name type="scientific">Araneus ventricosus</name>
    <name type="common">Orbweaver spider</name>
    <name type="synonym">Epeira ventricosa</name>
    <dbReference type="NCBI Taxonomy" id="182803"/>
    <lineage>
        <taxon>Eukaryota</taxon>
        <taxon>Metazoa</taxon>
        <taxon>Ecdysozoa</taxon>
        <taxon>Arthropoda</taxon>
        <taxon>Chelicerata</taxon>
        <taxon>Arachnida</taxon>
        <taxon>Araneae</taxon>
        <taxon>Araneomorphae</taxon>
        <taxon>Entelegynae</taxon>
        <taxon>Araneoidea</taxon>
        <taxon>Araneidae</taxon>
        <taxon>Araneus</taxon>
    </lineage>
</organism>
<sequence length="88" mass="9915">MAPDFPLEPSQHFLSFASSMGIVIQEDDTITQNARAFASITSRFPNDYFPFTRLKEHLYSSRFSSESDVKTAVENWLNGHNMVSAKPG</sequence>
<dbReference type="EMBL" id="BGPR01003214">
    <property type="protein sequence ID" value="GBM85202.1"/>
    <property type="molecule type" value="Genomic_DNA"/>
</dbReference>
<dbReference type="Proteomes" id="UP000499080">
    <property type="component" value="Unassembled WGS sequence"/>
</dbReference>
<comment type="caution">
    <text evidence="1">The sequence shown here is derived from an EMBL/GenBank/DDBJ whole genome shotgun (WGS) entry which is preliminary data.</text>
</comment>
<protein>
    <submittedName>
        <fullName evidence="1">Uncharacterized protein</fullName>
    </submittedName>
</protein>
<dbReference type="OrthoDB" id="616263at2759"/>
<name>A0A4Y2J7G7_ARAVE</name>
<gene>
    <name evidence="1" type="ORF">AVEN_220096_1</name>
</gene>
<evidence type="ECO:0000313" key="1">
    <source>
        <dbReference type="EMBL" id="GBM85202.1"/>
    </source>
</evidence>
<proteinExistence type="predicted"/>
<keyword evidence="2" id="KW-1185">Reference proteome</keyword>
<dbReference type="AlphaFoldDB" id="A0A4Y2J7G7"/>
<reference evidence="1 2" key="1">
    <citation type="journal article" date="2019" name="Sci. Rep.">
        <title>Orb-weaving spider Araneus ventricosus genome elucidates the spidroin gene catalogue.</title>
        <authorList>
            <person name="Kono N."/>
            <person name="Nakamura H."/>
            <person name="Ohtoshi R."/>
            <person name="Moran D.A.P."/>
            <person name="Shinohara A."/>
            <person name="Yoshida Y."/>
            <person name="Fujiwara M."/>
            <person name="Mori M."/>
            <person name="Tomita M."/>
            <person name="Arakawa K."/>
        </authorList>
    </citation>
    <scope>NUCLEOTIDE SEQUENCE [LARGE SCALE GENOMIC DNA]</scope>
</reference>
<accession>A0A4Y2J7G7</accession>
<evidence type="ECO:0000313" key="2">
    <source>
        <dbReference type="Proteomes" id="UP000499080"/>
    </source>
</evidence>